<comment type="similarity">
    <text evidence="1">Belongs to the UPF0065 (bug) family.</text>
</comment>
<evidence type="ECO:0000256" key="1">
    <source>
        <dbReference type="ARBA" id="ARBA00006987"/>
    </source>
</evidence>
<organism evidence="3 4">
    <name type="scientific">Salinicola corii</name>
    <dbReference type="NCBI Taxonomy" id="2606937"/>
    <lineage>
        <taxon>Bacteria</taxon>
        <taxon>Pseudomonadati</taxon>
        <taxon>Pseudomonadota</taxon>
        <taxon>Gammaproteobacteria</taxon>
        <taxon>Oceanospirillales</taxon>
        <taxon>Halomonadaceae</taxon>
        <taxon>Salinicola</taxon>
    </lineage>
</organism>
<dbReference type="InterPro" id="IPR042100">
    <property type="entry name" value="Bug_dom1"/>
</dbReference>
<comment type="caution">
    <text evidence="3">The sequence shown here is derived from an EMBL/GenBank/DDBJ whole genome shotgun (WGS) entry which is preliminary data.</text>
</comment>
<dbReference type="Gene3D" id="3.40.190.10">
    <property type="entry name" value="Periplasmic binding protein-like II"/>
    <property type="match status" value="1"/>
</dbReference>
<dbReference type="RefSeq" id="WP_149435836.1">
    <property type="nucleotide sequence ID" value="NZ_VTPX01000007.1"/>
</dbReference>
<feature type="chain" id="PRO_5025002283" evidence="2">
    <location>
        <begin position="28"/>
        <end position="325"/>
    </location>
</feature>
<evidence type="ECO:0000256" key="2">
    <source>
        <dbReference type="SAM" id="SignalP"/>
    </source>
</evidence>
<evidence type="ECO:0000313" key="3">
    <source>
        <dbReference type="EMBL" id="KAA0017469.1"/>
    </source>
</evidence>
<proteinExistence type="inferred from homology"/>
<dbReference type="CDD" id="cd07012">
    <property type="entry name" value="PBP2_Bug_TTT"/>
    <property type="match status" value="1"/>
</dbReference>
<dbReference type="PANTHER" id="PTHR42928">
    <property type="entry name" value="TRICARBOXYLATE-BINDING PROTEIN"/>
    <property type="match status" value="1"/>
</dbReference>
<dbReference type="Proteomes" id="UP000466024">
    <property type="component" value="Unassembled WGS sequence"/>
</dbReference>
<dbReference type="PANTHER" id="PTHR42928:SF5">
    <property type="entry name" value="BLR1237 PROTEIN"/>
    <property type="match status" value="1"/>
</dbReference>
<dbReference type="SUPFAM" id="SSF53850">
    <property type="entry name" value="Periplasmic binding protein-like II"/>
    <property type="match status" value="1"/>
</dbReference>
<protein>
    <submittedName>
        <fullName evidence="3">Tripartite tricarboxylate transporter substrate binding protein</fullName>
    </submittedName>
</protein>
<accession>A0A640WCE4</accession>
<dbReference type="InterPro" id="IPR005064">
    <property type="entry name" value="BUG"/>
</dbReference>
<dbReference type="Pfam" id="PF03401">
    <property type="entry name" value="TctC"/>
    <property type="match status" value="1"/>
</dbReference>
<name>A0A640WCE4_9GAMM</name>
<keyword evidence="4" id="KW-1185">Reference proteome</keyword>
<sequence>MKRSISALALGATLLLSPFSLMPAAAADDFPDQDVRLIIPFGPGGATDVIFRLVSRQAEQSLGQSIVPVNMAGAGATLGSREVKNAKPDGYTLLGSHQSIQLSYLAGMADYSYDAFEPMALLTQTINIPSTNSDHEVQTAADIAAYVEANPGEVRVGMIPSSTDHFFWVQFFEAAGIPMQDVRMISYPDTGSQVSALLANEIDFTLLNMPSGASFYEDGAFRPLGVAGEERLAALPEVATLREQNIDLVNTTARGVFAPKETPKENIEVIASAYEQALQEKEVANRIEKEFGSVVSYMGPEAYAAYLEENSTALERVAGNIDFSR</sequence>
<dbReference type="AlphaFoldDB" id="A0A640WCE4"/>
<dbReference type="EMBL" id="VTPX01000007">
    <property type="protein sequence ID" value="KAA0017469.1"/>
    <property type="molecule type" value="Genomic_DNA"/>
</dbReference>
<feature type="signal peptide" evidence="2">
    <location>
        <begin position="1"/>
        <end position="27"/>
    </location>
</feature>
<dbReference type="Gene3D" id="3.40.190.150">
    <property type="entry name" value="Bordetella uptake gene, domain 1"/>
    <property type="match status" value="1"/>
</dbReference>
<dbReference type="PIRSF" id="PIRSF017082">
    <property type="entry name" value="YflP"/>
    <property type="match status" value="1"/>
</dbReference>
<gene>
    <name evidence="3" type="ORF">F0A16_13000</name>
</gene>
<reference evidence="3 4" key="1">
    <citation type="submission" date="2019-08" db="EMBL/GenBank/DDBJ databases">
        <title>Bioinformatics analysis of the strain L3 and L5.</title>
        <authorList>
            <person name="Li X."/>
        </authorList>
    </citation>
    <scope>NUCLEOTIDE SEQUENCE [LARGE SCALE GENOMIC DNA]</scope>
    <source>
        <strain evidence="3 4">L3</strain>
    </source>
</reference>
<keyword evidence="2" id="KW-0732">Signal</keyword>
<evidence type="ECO:0000313" key="4">
    <source>
        <dbReference type="Proteomes" id="UP000466024"/>
    </source>
</evidence>